<name>A0A1I1RNY0_9GAMM</name>
<dbReference type="EMBL" id="FOMJ01000004">
    <property type="protein sequence ID" value="SFD36055.1"/>
    <property type="molecule type" value="Genomic_DNA"/>
</dbReference>
<dbReference type="Pfam" id="PF18381">
    <property type="entry name" value="YcaO_C"/>
    <property type="match status" value="1"/>
</dbReference>
<keyword evidence="2" id="KW-0689">Ribosomal protein</keyword>
<proteinExistence type="predicted"/>
<evidence type="ECO:0000313" key="2">
    <source>
        <dbReference type="EMBL" id="SFD36055.1"/>
    </source>
</evidence>
<dbReference type="STRING" id="1123397.SAMN05660831_01522"/>
<dbReference type="RefSeq" id="WP_093428163.1">
    <property type="nucleotide sequence ID" value="NZ_FOMJ01000004.1"/>
</dbReference>
<dbReference type="GO" id="GO:0005840">
    <property type="term" value="C:ribosome"/>
    <property type="evidence" value="ECO:0007669"/>
    <property type="project" value="UniProtKB-KW"/>
</dbReference>
<reference evidence="2 3" key="1">
    <citation type="submission" date="2016-10" db="EMBL/GenBank/DDBJ databases">
        <authorList>
            <person name="de Groot N.N."/>
        </authorList>
    </citation>
    <scope>NUCLEOTIDE SEQUENCE [LARGE SCALE GENOMIC DNA]</scope>
    <source>
        <strain evidence="2 3">HL3</strain>
    </source>
</reference>
<dbReference type="GO" id="GO:0016740">
    <property type="term" value="F:transferase activity"/>
    <property type="evidence" value="ECO:0007669"/>
    <property type="project" value="UniProtKB-KW"/>
</dbReference>
<dbReference type="Gene3D" id="3.30.1330.230">
    <property type="match status" value="1"/>
</dbReference>
<sequence length="566" mass="61197">MHTTRIPGKDAAPEQTVARVGHSLRGLRIGVRTTGWQRPVPGVWSLHLRARDCGRLFSNGKGTGRRACLASALGEFVERLATGYFFTDYYLAPAAGDFLFHPDERSVDPARWREQCLDPELLAWYDPDGELDAAALHERNSDGDRITALPFTRHRDGATRYFPANILASLYASNGMAAGNTPAEARVQALSEVLERAARATLLAEAAPMPPLPEAIVERYPAVTRALAALRQRGFRPRAVDASAGGRFPVAGVVVRHPRDGGVIASFGAHPDFGVALERATTELLQGRGTHLAGFEAPTFDDAELAEPHNLELHFTDGSGRLGWSNLAGEQDPDFTPWASPGDNEAAFQAMCADLERQGLDVWVADYPELGLPVCRLLVPGLSEVYPREDLLFENHNEGRAFRDAIAAGPELSAAEAGALLARLENGGYSELQPVTGFIGIAADKGSGWSGLTLGELKLRLAATAGDLDALEESLEAARETPRDARRDRAYRALADLLEWHRQGASTRLRPALEWAHGGPALTWAEAALAGSPWEMGTLAVDSPDAGDHRAVLEVYRRVQAARRKG</sequence>
<organism evidence="2 3">
    <name type="scientific">Thiohalospira halophila DSM 15071</name>
    <dbReference type="NCBI Taxonomy" id="1123397"/>
    <lineage>
        <taxon>Bacteria</taxon>
        <taxon>Pseudomonadati</taxon>
        <taxon>Pseudomonadota</taxon>
        <taxon>Gammaproteobacteria</taxon>
        <taxon>Thiohalospirales</taxon>
        <taxon>Thiohalospiraceae</taxon>
        <taxon>Thiohalospira</taxon>
    </lineage>
</organism>
<dbReference type="PROSITE" id="PS51664">
    <property type="entry name" value="YCAO"/>
    <property type="match status" value="1"/>
</dbReference>
<dbReference type="InterPro" id="IPR041080">
    <property type="entry name" value="YcaO_C"/>
</dbReference>
<dbReference type="NCBIfam" id="TIGR00702">
    <property type="entry name" value="YcaO-type kinase domain"/>
    <property type="match status" value="1"/>
</dbReference>
<keyword evidence="3" id="KW-1185">Reference proteome</keyword>
<accession>A0A1I1RNY0</accession>
<dbReference type="InterPro" id="IPR003776">
    <property type="entry name" value="YcaO-like_dom"/>
</dbReference>
<dbReference type="OrthoDB" id="9761274at2"/>
<dbReference type="AlphaFoldDB" id="A0A1I1RNY0"/>
<dbReference type="PANTHER" id="PTHR37809:SF1">
    <property type="entry name" value="RIBOSOMAL PROTEIN S12 METHYLTHIOTRANSFERASE ACCESSORY FACTOR YCAO"/>
    <property type="match status" value="1"/>
</dbReference>
<evidence type="ECO:0000313" key="3">
    <source>
        <dbReference type="Proteomes" id="UP000198611"/>
    </source>
</evidence>
<dbReference type="Pfam" id="PF02624">
    <property type="entry name" value="YcaO"/>
    <property type="match status" value="1"/>
</dbReference>
<feature type="domain" description="YcaO" evidence="1">
    <location>
        <begin position="60"/>
        <end position="422"/>
    </location>
</feature>
<dbReference type="PANTHER" id="PTHR37809">
    <property type="entry name" value="RIBOSOMAL PROTEIN S12 METHYLTHIOTRANSFERASE ACCESSORY FACTOR YCAO"/>
    <property type="match status" value="1"/>
</dbReference>
<dbReference type="Proteomes" id="UP000198611">
    <property type="component" value="Unassembled WGS sequence"/>
</dbReference>
<keyword evidence="2" id="KW-0687">Ribonucleoprotein</keyword>
<protein>
    <submittedName>
        <fullName evidence="2">Ribosomal protein S12 methylthiotransferase accessory factor</fullName>
    </submittedName>
</protein>
<gene>
    <name evidence="2" type="ORF">SAMN05660831_01522</name>
</gene>
<keyword evidence="2" id="KW-0808">Transferase</keyword>
<evidence type="ECO:0000259" key="1">
    <source>
        <dbReference type="PROSITE" id="PS51664"/>
    </source>
</evidence>